<dbReference type="VEuPathDB" id="FungiDB:MYCFIDRAFT_180495"/>
<evidence type="ECO:0008006" key="3">
    <source>
        <dbReference type="Google" id="ProtNLM"/>
    </source>
</evidence>
<dbReference type="AlphaFoldDB" id="M3AHL7"/>
<dbReference type="EMBL" id="KB446572">
    <property type="protein sequence ID" value="EME77007.1"/>
    <property type="molecule type" value="Genomic_DNA"/>
</dbReference>
<dbReference type="RefSeq" id="XP_007932446.1">
    <property type="nucleotide sequence ID" value="XM_007934255.1"/>
</dbReference>
<proteinExistence type="predicted"/>
<evidence type="ECO:0000313" key="1">
    <source>
        <dbReference type="EMBL" id="EME77007.1"/>
    </source>
</evidence>
<sequence>MSNERTAQRIVSVLRQWMTLACKCINADIGRPTLLHNPFHWSSSQAHSTNSISLCPGLLVEASHQVTGLSILSFSHWQFSLGEHSAKRAGSTYVAPCAPRMSGNYCRPSYFPGLTTPSVEEKNCAPLAWLVTACLAFRNRPLAPDAIGCSSRSHGSRLSKRSTSGNMGKISGLTDIVKILGPVYNCWMIRRSLRQIYQCFFSSPNPTAWSTRQRCAMNAGREGTAPNRCLERCSYPNISSAYKAWRTRNAIQYRMLQVLHTVDTRTIRTVDVHELVQLQYRSRSRASWVDVCFFGPDPTFFPHPRTFSSRMKLLHLHLHFPLNAPQPSRRQPYAARESIMEAPKSPTATSNLFQNATIAEIYAARESIMETPKSTPAASKLLQNDTMTPWKVEEFMAVTASPYQRPVGNTAECMAQSLQPGMCAVYIAMCAFNPSPPHFRVYESGFLGPTWDFTRYRSTLLKYSRHYCPMLNDGYWTIAMIDSSAATYEIYDPLGKQPIDNGVTAPRLSVLVPSADLRQRNSHDCGIFIWRPCPSSIIPDVWRRTLISYLIGLASSSSLPCCPDNIFQRLRAVFDIQCTLGREGHLALDAPCEADNLSRLRECLLLLEAEYQIILELFGQRAKYPITSTRAWNVVEPYEQNAETQLAKEVARIGLQLVASAPYCLLPEEYILIPHFGDVVRSRRPADSAILVRDTAAAMAEYRQTGRHWIERTNANTGESPTASSAQLGVKYGCSKPNIPVTAAMVVHSGWRGRQKLQGRARHANLTIAVNPETTKRSWCDDHKLPSLKADRHWVCGLAYQVEERVQTRSESRALRTHHGMNFCFVLFGLRSGESSSIVPSIVGSYLYCIGLPIFARPNELPNSLAMCCTSASFYPNKLRPGSGCISPHDYGMIISQAPPVRWPQSNSRLSRYLLLQLEVIVAARTAEHPSDPESLRSCAGEDCSSRARFARLGMECEMLGLDVERRYIKSSGGMECEMFWRVARVKKFRKPASPGVTSLRSARKLSCMTDSVYRYDGSSEILRLSLCHNHDCGDGDASRAKKPPKTVVLELQDLSSEAECSRSDISLPRITYDETTANSHKAGAPITTTLSRSRSTISEQKIAAEHHQRMKLVGKMFESMLWKLEDKPGWYRSMQMLPDKMSNAYHSSMPAATVLSRGLHSDGS</sequence>
<evidence type="ECO:0000313" key="2">
    <source>
        <dbReference type="Proteomes" id="UP000016932"/>
    </source>
</evidence>
<dbReference type="GeneID" id="19334427"/>
<keyword evidence="2" id="KW-1185">Reference proteome</keyword>
<organism evidence="1 2">
    <name type="scientific">Pseudocercospora fijiensis (strain CIRAD86)</name>
    <name type="common">Black leaf streak disease fungus</name>
    <name type="synonym">Mycosphaerella fijiensis</name>
    <dbReference type="NCBI Taxonomy" id="383855"/>
    <lineage>
        <taxon>Eukaryota</taxon>
        <taxon>Fungi</taxon>
        <taxon>Dikarya</taxon>
        <taxon>Ascomycota</taxon>
        <taxon>Pezizomycotina</taxon>
        <taxon>Dothideomycetes</taxon>
        <taxon>Dothideomycetidae</taxon>
        <taxon>Mycosphaerellales</taxon>
        <taxon>Mycosphaerellaceae</taxon>
        <taxon>Pseudocercospora</taxon>
    </lineage>
</organism>
<dbReference type="Proteomes" id="UP000016932">
    <property type="component" value="Unassembled WGS sequence"/>
</dbReference>
<gene>
    <name evidence="1" type="ORF">MYCFIDRAFT_180495</name>
</gene>
<protein>
    <recommendedName>
        <fullName evidence="3">Ubiquitin-like protease family profile domain-containing protein</fullName>
    </recommendedName>
</protein>
<accession>M3AHL7</accession>
<dbReference type="HOGENOM" id="CLU_274758_0_0_1"/>
<dbReference type="KEGG" id="pfj:MYCFIDRAFT_180495"/>
<reference evidence="1 2" key="1">
    <citation type="journal article" date="2012" name="PLoS Pathog.">
        <title>Diverse lifestyles and strategies of plant pathogenesis encoded in the genomes of eighteen Dothideomycetes fungi.</title>
        <authorList>
            <person name="Ohm R.A."/>
            <person name="Feau N."/>
            <person name="Henrissat B."/>
            <person name="Schoch C.L."/>
            <person name="Horwitz B.A."/>
            <person name="Barry K.W."/>
            <person name="Condon B.J."/>
            <person name="Copeland A.C."/>
            <person name="Dhillon B."/>
            <person name="Glaser F."/>
            <person name="Hesse C.N."/>
            <person name="Kosti I."/>
            <person name="LaButti K."/>
            <person name="Lindquist E.A."/>
            <person name="Lucas S."/>
            <person name="Salamov A.A."/>
            <person name="Bradshaw R.E."/>
            <person name="Ciuffetti L."/>
            <person name="Hamelin R.C."/>
            <person name="Kema G.H.J."/>
            <person name="Lawrence C."/>
            <person name="Scott J.A."/>
            <person name="Spatafora J.W."/>
            <person name="Turgeon B.G."/>
            <person name="de Wit P.J.G.M."/>
            <person name="Zhong S."/>
            <person name="Goodwin S.B."/>
            <person name="Grigoriev I.V."/>
        </authorList>
    </citation>
    <scope>NUCLEOTIDE SEQUENCE [LARGE SCALE GENOMIC DNA]</scope>
    <source>
        <strain evidence="1 2">CIRAD86</strain>
    </source>
</reference>
<dbReference type="OrthoDB" id="4805806at2759"/>
<name>M3AHL7_PSEFD</name>